<dbReference type="EMBL" id="CP078073">
    <property type="protein sequence ID" value="QXL89368.1"/>
    <property type="molecule type" value="Genomic_DNA"/>
</dbReference>
<reference evidence="3 4" key="1">
    <citation type="submission" date="2021-07" db="EMBL/GenBank/DDBJ databases">
        <title>Karlodiniumbacter phycospheric gen. nov., sp. nov., a phycosphere bacterium isolated from karlodinium veneficum.</title>
        <authorList>
            <person name="Peng Y."/>
            <person name="Jiang L."/>
            <person name="Lee J."/>
        </authorList>
    </citation>
    <scope>NUCLEOTIDE SEQUENCE</scope>
    <source>
        <strain evidence="3 4">N5</strain>
    </source>
</reference>
<protein>
    <submittedName>
        <fullName evidence="3">BLUF domain-containing protein</fullName>
    </submittedName>
</protein>
<dbReference type="Pfam" id="PF04940">
    <property type="entry name" value="BLUF"/>
    <property type="match status" value="1"/>
</dbReference>
<dbReference type="GO" id="GO:0071949">
    <property type="term" value="F:FAD binding"/>
    <property type="evidence" value="ECO:0007669"/>
    <property type="project" value="InterPro"/>
</dbReference>
<evidence type="ECO:0000313" key="3">
    <source>
        <dbReference type="EMBL" id="QXL89368.1"/>
    </source>
</evidence>
<dbReference type="InterPro" id="IPR036046">
    <property type="entry name" value="Acylphosphatase-like_dom_sf"/>
</dbReference>
<evidence type="ECO:0000313" key="2">
    <source>
        <dbReference type="EMBL" id="MBY4892632.1"/>
    </source>
</evidence>
<dbReference type="SUPFAM" id="SSF54975">
    <property type="entry name" value="Acylphosphatase/BLUF domain-like"/>
    <property type="match status" value="1"/>
</dbReference>
<dbReference type="Gene3D" id="3.30.70.100">
    <property type="match status" value="1"/>
</dbReference>
<dbReference type="SMART" id="SM01034">
    <property type="entry name" value="BLUF"/>
    <property type="match status" value="1"/>
</dbReference>
<proteinExistence type="predicted"/>
<keyword evidence="4" id="KW-1185">Reference proteome</keyword>
<dbReference type="PROSITE" id="PS50925">
    <property type="entry name" value="BLUF"/>
    <property type="match status" value="1"/>
</dbReference>
<evidence type="ECO:0000313" key="4">
    <source>
        <dbReference type="Proteomes" id="UP000693972"/>
    </source>
</evidence>
<dbReference type="EMBL" id="JAIMBW010000001">
    <property type="protein sequence ID" value="MBY4892632.1"/>
    <property type="molecule type" value="Genomic_DNA"/>
</dbReference>
<dbReference type="GO" id="GO:0009882">
    <property type="term" value="F:blue light photoreceptor activity"/>
    <property type="evidence" value="ECO:0007669"/>
    <property type="project" value="InterPro"/>
</dbReference>
<dbReference type="AlphaFoldDB" id="A0A975TXP2"/>
<sequence>MYRVIYTSQASQLFGRAALSAVTAVSRRNNARLDVSGLLVCHDRRFFQVLEGTEMVLTALMTRIAADPRHQNLAMVAHGPTQQRAFTTWRVYCASKDPLATLDPQISALERLIPTNSELRGNDPNVRQHVRAFLAGLRNLPAAHAA</sequence>
<accession>A0A975TXP2</accession>
<gene>
    <name evidence="2" type="ORF">KUL25_07620</name>
    <name evidence="3" type="ORF">KUL25_07625</name>
</gene>
<dbReference type="Proteomes" id="UP000693972">
    <property type="component" value="Unassembled WGS sequence"/>
</dbReference>
<organism evidence="3">
    <name type="scientific">Gymnodinialimonas phycosphaerae</name>
    <dbReference type="NCBI Taxonomy" id="2841589"/>
    <lineage>
        <taxon>Bacteria</taxon>
        <taxon>Pseudomonadati</taxon>
        <taxon>Pseudomonadota</taxon>
        <taxon>Alphaproteobacteria</taxon>
        <taxon>Rhodobacterales</taxon>
        <taxon>Paracoccaceae</taxon>
        <taxon>Gymnodinialimonas</taxon>
    </lineage>
</organism>
<dbReference type="InterPro" id="IPR007024">
    <property type="entry name" value="BLUF_domain"/>
</dbReference>
<dbReference type="RefSeq" id="WP_257892411.1">
    <property type="nucleotide sequence ID" value="NZ_JAIMBW010000001.1"/>
</dbReference>
<evidence type="ECO:0000259" key="1">
    <source>
        <dbReference type="PROSITE" id="PS50925"/>
    </source>
</evidence>
<name>A0A975TXP2_9RHOB</name>
<feature type="domain" description="BLUF" evidence="1">
    <location>
        <begin position="1"/>
        <end position="92"/>
    </location>
</feature>